<evidence type="ECO:0000313" key="3">
    <source>
        <dbReference type="Proteomes" id="UP000184148"/>
    </source>
</evidence>
<reference evidence="3" key="1">
    <citation type="submission" date="2016-11" db="EMBL/GenBank/DDBJ databases">
        <authorList>
            <person name="Varghese N."/>
            <person name="Submissions S."/>
        </authorList>
    </citation>
    <scope>NUCLEOTIDE SEQUENCE [LARGE SCALE GENOMIC DNA]</scope>
    <source>
        <strain evidence="3">DSM 12395</strain>
    </source>
</reference>
<feature type="chain" id="PRO_5039430057" description="Beta-galactosidase" evidence="1">
    <location>
        <begin position="28"/>
        <end position="731"/>
    </location>
</feature>
<dbReference type="RefSeq" id="WP_073240033.1">
    <property type="nucleotide sequence ID" value="NZ_FQUY01000029.1"/>
</dbReference>
<keyword evidence="1" id="KW-0732">Signal</keyword>
<feature type="signal peptide" evidence="1">
    <location>
        <begin position="1"/>
        <end position="27"/>
    </location>
</feature>
<dbReference type="Proteomes" id="UP000184148">
    <property type="component" value="Unassembled WGS sequence"/>
</dbReference>
<dbReference type="STRING" id="1121429.SAMN02745133_02846"/>
<evidence type="ECO:0008006" key="4">
    <source>
        <dbReference type="Google" id="ProtNLM"/>
    </source>
</evidence>
<accession>A0A1M5C9Q8</accession>
<name>A0A1M5C9Q8_9FIRM</name>
<dbReference type="OrthoDB" id="916275at2"/>
<dbReference type="SUPFAM" id="SSF51445">
    <property type="entry name" value="(Trans)glycosidases"/>
    <property type="match status" value="1"/>
</dbReference>
<dbReference type="EMBL" id="FQUY01000029">
    <property type="protein sequence ID" value="SHF51152.1"/>
    <property type="molecule type" value="Genomic_DNA"/>
</dbReference>
<keyword evidence="3" id="KW-1185">Reference proteome</keyword>
<gene>
    <name evidence="2" type="ORF">SAMN02745133_02846</name>
</gene>
<protein>
    <recommendedName>
        <fullName evidence="4">Beta-galactosidase</fullName>
    </recommendedName>
</protein>
<evidence type="ECO:0000313" key="2">
    <source>
        <dbReference type="EMBL" id="SHF51152.1"/>
    </source>
</evidence>
<dbReference type="Gene3D" id="3.20.20.80">
    <property type="entry name" value="Glycosidases"/>
    <property type="match status" value="1"/>
</dbReference>
<sequence>MFKPKTPYLLGFFLCLILLPGCFPSNHHTKTPQEYAEKDGIKMVARTAGRYLEVYSESTWHRLPVKGVNIGTALPGRWFTEFPANKRIYLEWFEQIANMNANTIRVYTLLDPTFYEALYEFNMRPGGPRLWLLQEIWPDEDVPDGNLYQNTYVENYRQEIARVIDAIHGCADIPERAGRAWGTYRANVSPYLLGLMVGRELLPEEVHSTNEANPEKKEYNGNFIRAGNASASEVWLAAMCDFAVSYSVDKYRWQMPVAFVSWPTLDPLKHTTAYMQGKNPDDAEEINPAHLFPGPKSLGGLFGAYHIYPNYPDFIYRDARYARYTDEQGVFRYGGYLKHFMEVHPPYPALVAEFGMSTSLNTAHMHPEGLHHGGVSEKQQGEMIARMMKTIMKEGYAGGSIFQWADEWAKKTWITEPFMIPYERHIYWHNAMDPEQNYGILACEPPFHPLGSEFDLVWQADHNDQNIISALYAKADAAYLYLMVELTGQRGLELFAKEKELALSIAIDTFGRQNGSNRLPLQGLPALPSGAEFLLQISGSGGARLLARPDYNRSVPKFMSNPGKDPSFIPVRSLVNRRQVSLQDGTIHPEIYADESKLHYDNFDPASTDYDSLSHWFVDDSGRRLYIRLPWLLLNVGDPSSHLVLYDQRPVIPQKDNRIEKNQIGFKKTEGFLFYVAVTIDGKLLDYQPRAGEDFKTGISPYLWPGWDTPSYRTRLKQGYQQVAETFGSIK</sequence>
<evidence type="ECO:0000256" key="1">
    <source>
        <dbReference type="SAM" id="SignalP"/>
    </source>
</evidence>
<dbReference type="AlphaFoldDB" id="A0A1M5C9Q8"/>
<proteinExistence type="predicted"/>
<dbReference type="InterPro" id="IPR017853">
    <property type="entry name" value="GH"/>
</dbReference>
<organism evidence="2 3">
    <name type="scientific">Desulforamulus putei DSM 12395</name>
    <dbReference type="NCBI Taxonomy" id="1121429"/>
    <lineage>
        <taxon>Bacteria</taxon>
        <taxon>Bacillati</taxon>
        <taxon>Bacillota</taxon>
        <taxon>Clostridia</taxon>
        <taxon>Eubacteriales</taxon>
        <taxon>Peptococcaceae</taxon>
        <taxon>Desulforamulus</taxon>
    </lineage>
</organism>